<evidence type="ECO:0000256" key="1">
    <source>
        <dbReference type="SAM" id="MobiDB-lite"/>
    </source>
</evidence>
<protein>
    <submittedName>
        <fullName evidence="2">Uncharacterized protein</fullName>
    </submittedName>
</protein>
<reference evidence="2" key="1">
    <citation type="submission" date="2022-03" db="EMBL/GenBank/DDBJ databases">
        <authorList>
            <person name="Sayadi A."/>
        </authorList>
    </citation>
    <scope>NUCLEOTIDE SEQUENCE</scope>
</reference>
<comment type="caution">
    <text evidence="2">The sequence shown here is derived from an EMBL/GenBank/DDBJ whole genome shotgun (WGS) entry which is preliminary data.</text>
</comment>
<proteinExistence type="predicted"/>
<name>A0A9P0KRB6_ACAOB</name>
<accession>A0A9P0KRB6</accession>
<evidence type="ECO:0000313" key="3">
    <source>
        <dbReference type="Proteomes" id="UP001152888"/>
    </source>
</evidence>
<dbReference type="PANTHER" id="PTHR34239:SF2">
    <property type="entry name" value="TRANSPOSABLE ELEMENT P TRANSPOSASE_THAP9 CONSERVED DOMAIN-CONTAINING PROTEIN"/>
    <property type="match status" value="1"/>
</dbReference>
<feature type="compositionally biased region" description="Polar residues" evidence="1">
    <location>
        <begin position="427"/>
        <end position="444"/>
    </location>
</feature>
<feature type="compositionally biased region" description="Low complexity" evidence="1">
    <location>
        <begin position="445"/>
        <end position="456"/>
    </location>
</feature>
<dbReference type="OrthoDB" id="6577442at2759"/>
<evidence type="ECO:0000313" key="2">
    <source>
        <dbReference type="EMBL" id="CAH1976833.1"/>
    </source>
</evidence>
<dbReference type="Proteomes" id="UP001152888">
    <property type="component" value="Unassembled WGS sequence"/>
</dbReference>
<gene>
    <name evidence="2" type="ORF">ACAOBT_LOCUS12340</name>
</gene>
<feature type="compositionally biased region" description="Low complexity" evidence="1">
    <location>
        <begin position="409"/>
        <end position="426"/>
    </location>
</feature>
<feature type="region of interest" description="Disordered" evidence="1">
    <location>
        <begin position="404"/>
        <end position="469"/>
    </location>
</feature>
<organism evidence="2 3">
    <name type="scientific">Acanthoscelides obtectus</name>
    <name type="common">Bean weevil</name>
    <name type="synonym">Bruchus obtectus</name>
    <dbReference type="NCBI Taxonomy" id="200917"/>
    <lineage>
        <taxon>Eukaryota</taxon>
        <taxon>Metazoa</taxon>
        <taxon>Ecdysozoa</taxon>
        <taxon>Arthropoda</taxon>
        <taxon>Hexapoda</taxon>
        <taxon>Insecta</taxon>
        <taxon>Pterygota</taxon>
        <taxon>Neoptera</taxon>
        <taxon>Endopterygota</taxon>
        <taxon>Coleoptera</taxon>
        <taxon>Polyphaga</taxon>
        <taxon>Cucujiformia</taxon>
        <taxon>Chrysomeloidea</taxon>
        <taxon>Chrysomelidae</taxon>
        <taxon>Bruchinae</taxon>
        <taxon>Bruchini</taxon>
        <taxon>Acanthoscelides</taxon>
    </lineage>
</organism>
<sequence length="618" mass="68782">MILPLQNVSFPLIVSVLYNVHNDKKNKIANKEFCRRSHGVAERNVAVSTEIPAILERNTVATSDEFRAPLGKDNVAERDVAISDEILALLGKNNLADQTSRNDLNNELAQIWSKILQEGLSPEVLTTILSKYSPLSNLSTATAPKLNLEILSVLTEQHKQQDLRLVKLQDQMGAALVAIGKALIIHLEKGEGAHTRILVESLSNVTVDGWLFGQNLGDRLKAAREMEKLSSNLKPKAVNARSTASVNFKSLSRANVKADPNIPGKLRASRSKTLGRSLAQPKKIVQLIEPTKPRPIQHGPVRALQKISGKLLELGLEMCIKDIKMKIQNLRATYCQELSKIEKSTRSGAGSKDEYKSKLNWFDEMHSFIKCVPMKRKTMDSQESAIDEEQDNSQMSQANIENSKEHNIDNSNDNSDNSEDVANSENFSPRPSTSVTGNIPQRNESATPTAKTTSKSNYKMSTPTQRKRKIAEVTSLVREIKSIKDDLNSTSTDEHSTPQQNEHDIFGTFVSSQLKMLSTARAIMARDKINAIFSQFRMEDLNCIKTTFTCKTPSSHCFSDSHTTINTVQLPLTSGDSVLSIITENEDDCQRQNPIDEINFDFLRQDNENTIAVAFRNA</sequence>
<dbReference type="AlphaFoldDB" id="A0A9P0KRB6"/>
<keyword evidence="3" id="KW-1185">Reference proteome</keyword>
<dbReference type="PANTHER" id="PTHR34239">
    <property type="entry name" value="APPLE DOMAIN-CONTAINING PROTEIN"/>
    <property type="match status" value="1"/>
</dbReference>
<dbReference type="EMBL" id="CAKOFQ010006851">
    <property type="protein sequence ID" value="CAH1976833.1"/>
    <property type="molecule type" value="Genomic_DNA"/>
</dbReference>